<evidence type="ECO:0000256" key="1">
    <source>
        <dbReference type="SAM" id="MobiDB-lite"/>
    </source>
</evidence>
<feature type="compositionally biased region" description="Polar residues" evidence="1">
    <location>
        <begin position="1"/>
        <end position="29"/>
    </location>
</feature>
<name>A0A6J4UQL7_9BACT</name>
<proteinExistence type="predicted"/>
<organism evidence="2">
    <name type="scientific">uncultured Thermomicrobiales bacterium</name>
    <dbReference type="NCBI Taxonomy" id="1645740"/>
    <lineage>
        <taxon>Bacteria</taxon>
        <taxon>Pseudomonadati</taxon>
        <taxon>Thermomicrobiota</taxon>
        <taxon>Thermomicrobia</taxon>
        <taxon>Thermomicrobiales</taxon>
        <taxon>environmental samples</taxon>
    </lineage>
</organism>
<dbReference type="AlphaFoldDB" id="A0A6J4UQL7"/>
<feature type="region of interest" description="Disordered" evidence="1">
    <location>
        <begin position="1"/>
        <end position="58"/>
    </location>
</feature>
<evidence type="ECO:0000313" key="2">
    <source>
        <dbReference type="EMBL" id="CAA9555513.1"/>
    </source>
</evidence>
<protein>
    <submittedName>
        <fullName evidence="2">Uncharacterized protein</fullName>
    </submittedName>
</protein>
<feature type="non-terminal residue" evidence="2">
    <location>
        <position position="58"/>
    </location>
</feature>
<gene>
    <name evidence="2" type="ORF">AVDCRST_MAG70-1253</name>
</gene>
<feature type="non-terminal residue" evidence="2">
    <location>
        <position position="1"/>
    </location>
</feature>
<reference evidence="2" key="1">
    <citation type="submission" date="2020-02" db="EMBL/GenBank/DDBJ databases">
        <authorList>
            <person name="Meier V. D."/>
        </authorList>
    </citation>
    <scope>NUCLEOTIDE SEQUENCE</scope>
    <source>
        <strain evidence="2">AVDCRST_MAG70</strain>
    </source>
</reference>
<dbReference type="EMBL" id="CADCWH010000197">
    <property type="protein sequence ID" value="CAA9555513.1"/>
    <property type="molecule type" value="Genomic_DNA"/>
</dbReference>
<accession>A0A6J4UQL7</accession>
<sequence length="58" mass="6000">GTGQSSMSRFTLPSAGGTSVFNPGSSSRPTRLAARGPNRASPRPATVISRAVCQVRVR</sequence>